<reference evidence="1 2" key="1">
    <citation type="submission" date="2024-12" db="EMBL/GenBank/DDBJ databases">
        <authorList>
            <person name="Hu S."/>
        </authorList>
    </citation>
    <scope>NUCLEOTIDE SEQUENCE [LARGE SCALE GENOMIC DNA]</scope>
    <source>
        <strain evidence="1 2">P-25</strain>
    </source>
</reference>
<accession>A0ABW9JEY9</accession>
<keyword evidence="2" id="KW-1185">Reference proteome</keyword>
<gene>
    <name evidence="1" type="ORF">E5L68_003740</name>
</gene>
<dbReference type="Proteomes" id="UP001517367">
    <property type="component" value="Unassembled WGS sequence"/>
</dbReference>
<evidence type="ECO:0000313" key="1">
    <source>
        <dbReference type="EMBL" id="MFN0290485.1"/>
    </source>
</evidence>
<proteinExistence type="predicted"/>
<organism evidence="1 2">
    <name type="scientific">Pedobacter helvus</name>
    <dbReference type="NCBI Taxonomy" id="2563444"/>
    <lineage>
        <taxon>Bacteria</taxon>
        <taxon>Pseudomonadati</taxon>
        <taxon>Bacteroidota</taxon>
        <taxon>Sphingobacteriia</taxon>
        <taxon>Sphingobacteriales</taxon>
        <taxon>Sphingobacteriaceae</taxon>
        <taxon>Pedobacter</taxon>
    </lineage>
</organism>
<name>A0ABW9JEY9_9SPHI</name>
<protein>
    <submittedName>
        <fullName evidence="1">Uncharacterized protein</fullName>
    </submittedName>
</protein>
<evidence type="ECO:0000313" key="2">
    <source>
        <dbReference type="Proteomes" id="UP001517367"/>
    </source>
</evidence>
<dbReference type="EMBL" id="SRMP02000003">
    <property type="protein sequence ID" value="MFN0290485.1"/>
    <property type="molecule type" value="Genomic_DNA"/>
</dbReference>
<sequence>MLAPEWVATYQSLKRGTYLSDLGGDLKQTGVNIKNAAIADWNYTTKTPIVQQLKDRGNQLVQPQTLEQAVTMYIGSKIPNNIGTRDNLLRVSTVKVVKTELSRLQNTFDNLVESDLISKYKALDPKLKYGYTGSFKTGVVGNTSKPTFGNPINLEKFDIDFWIESDVLYKKFGPNLRADPQFRKVLAETPGFEGLKPNKEGFSIKFKPNN</sequence>
<comment type="caution">
    <text evidence="1">The sequence shown here is derived from an EMBL/GenBank/DDBJ whole genome shotgun (WGS) entry which is preliminary data.</text>
</comment>
<dbReference type="RefSeq" id="WP_138729713.1">
    <property type="nucleotide sequence ID" value="NZ_SRMP02000003.1"/>
</dbReference>